<accession>A0A316UJE3</accession>
<dbReference type="Proteomes" id="UP000245884">
    <property type="component" value="Unassembled WGS sequence"/>
</dbReference>
<gene>
    <name evidence="1" type="ORF">BDZ90DRAFT_228435</name>
</gene>
<sequence>MLQEALNLYLLEMAQIERIKRYEVPDWRSEAVQDECPSECREGICGHYPRVFPAKTGSKKAKEGPDEQPTMQSALDSINTGIFRLHMAQLDRPLRRKGLCKLGINDDNAIFVDYGANCFDKLYGDSDISHYCRRCDDYHWTEPDDWDYGIQGGYGLSQNYGECPSKCKRHSRHVRNVLASCMPRLEKLRISAIDVGDALMKSVAGQQSDFPLLQEFQWDTARERSLDRSYSWNFLNTIDILQGRIASRPHRIGENTLSTPYKPEGLAFIQPRYIELRLGRELREKVLEQASTSEMRSAWTKGLAVGDAPHRVCIAESRAAYTSTWSYFTQEDIKAHHREDEAWWKARALEYSRITKQDHGQPGDEVVI</sequence>
<name>A0A316UJE3_9BASI</name>
<organism evidence="1 2">
    <name type="scientific">Jaminaea rosea</name>
    <dbReference type="NCBI Taxonomy" id="1569628"/>
    <lineage>
        <taxon>Eukaryota</taxon>
        <taxon>Fungi</taxon>
        <taxon>Dikarya</taxon>
        <taxon>Basidiomycota</taxon>
        <taxon>Ustilaginomycotina</taxon>
        <taxon>Exobasidiomycetes</taxon>
        <taxon>Microstromatales</taxon>
        <taxon>Microstromatales incertae sedis</taxon>
        <taxon>Jaminaea</taxon>
    </lineage>
</organism>
<dbReference type="GeneID" id="37026634"/>
<dbReference type="EMBL" id="KZ819676">
    <property type="protein sequence ID" value="PWN25402.1"/>
    <property type="molecule type" value="Genomic_DNA"/>
</dbReference>
<evidence type="ECO:0000313" key="2">
    <source>
        <dbReference type="Proteomes" id="UP000245884"/>
    </source>
</evidence>
<proteinExistence type="predicted"/>
<protein>
    <submittedName>
        <fullName evidence="1">Uncharacterized protein</fullName>
    </submittedName>
</protein>
<reference evidence="1 2" key="1">
    <citation type="journal article" date="2018" name="Mol. Biol. Evol.">
        <title>Broad Genomic Sampling Reveals a Smut Pathogenic Ancestry of the Fungal Clade Ustilaginomycotina.</title>
        <authorList>
            <person name="Kijpornyongpan T."/>
            <person name="Mondo S.J."/>
            <person name="Barry K."/>
            <person name="Sandor L."/>
            <person name="Lee J."/>
            <person name="Lipzen A."/>
            <person name="Pangilinan J."/>
            <person name="LaButti K."/>
            <person name="Hainaut M."/>
            <person name="Henrissat B."/>
            <person name="Grigoriev I.V."/>
            <person name="Spatafora J.W."/>
            <person name="Aime M.C."/>
        </authorList>
    </citation>
    <scope>NUCLEOTIDE SEQUENCE [LARGE SCALE GENOMIC DNA]</scope>
    <source>
        <strain evidence="1 2">MCA 5214</strain>
    </source>
</reference>
<dbReference type="AlphaFoldDB" id="A0A316UJE3"/>
<keyword evidence="2" id="KW-1185">Reference proteome</keyword>
<evidence type="ECO:0000313" key="1">
    <source>
        <dbReference type="EMBL" id="PWN25402.1"/>
    </source>
</evidence>
<dbReference type="RefSeq" id="XP_025360014.1">
    <property type="nucleotide sequence ID" value="XM_025504811.1"/>
</dbReference>